<keyword evidence="9" id="KW-0812">Transmembrane</keyword>
<dbReference type="GO" id="GO:0005737">
    <property type="term" value="C:cytoplasm"/>
    <property type="evidence" value="ECO:0007669"/>
    <property type="project" value="TreeGrafter"/>
</dbReference>
<comment type="subcellular location">
    <subcellularLocation>
        <location evidence="1">Secreted</location>
    </subcellularLocation>
</comment>
<evidence type="ECO:0000256" key="8">
    <source>
        <dbReference type="ARBA" id="ARBA00023180"/>
    </source>
</evidence>
<keyword evidence="6" id="KW-0446">Lipid-binding</keyword>
<feature type="domain" description="Lipocalin/cytosolic fatty-acid binding" evidence="11">
    <location>
        <begin position="38"/>
        <end position="170"/>
    </location>
</feature>
<keyword evidence="9" id="KW-0472">Membrane</keyword>
<evidence type="ECO:0000313" key="12">
    <source>
        <dbReference type="EnsemblMetazoa" id="AEPI010959-PA"/>
    </source>
</evidence>
<dbReference type="Gene3D" id="2.40.128.20">
    <property type="match status" value="2"/>
</dbReference>
<dbReference type="PANTHER" id="PTHR10612:SF62">
    <property type="entry name" value="LIPOCALIN_CYTOSOLIC FATTY-ACID BINDING DOMAIN-CONTAINING PROTEIN"/>
    <property type="match status" value="1"/>
</dbReference>
<evidence type="ECO:0000259" key="11">
    <source>
        <dbReference type="Pfam" id="PF08212"/>
    </source>
</evidence>
<dbReference type="VEuPathDB" id="VectorBase:AEPI010959"/>
<evidence type="ECO:0000313" key="13">
    <source>
        <dbReference type="Proteomes" id="UP000075885"/>
    </source>
</evidence>
<dbReference type="SUPFAM" id="SSF50814">
    <property type="entry name" value="Lipocalins"/>
    <property type="match status" value="2"/>
</dbReference>
<evidence type="ECO:0000256" key="9">
    <source>
        <dbReference type="SAM" id="Phobius"/>
    </source>
</evidence>
<reference evidence="12" key="2">
    <citation type="submission" date="2020-05" db="UniProtKB">
        <authorList>
            <consortium name="EnsemblMetazoa"/>
        </authorList>
    </citation>
    <scope>IDENTIFICATION</scope>
    <source>
        <strain evidence="12">Epiroticus2</strain>
    </source>
</reference>
<dbReference type="CDD" id="cd19437">
    <property type="entry name" value="lipocalin_apoD-like"/>
    <property type="match status" value="1"/>
</dbReference>
<dbReference type="FunFam" id="2.40.128.20:FF:000003">
    <property type="entry name" value="Apolipoprotein D"/>
    <property type="match status" value="2"/>
</dbReference>
<dbReference type="GO" id="GO:0005576">
    <property type="term" value="C:extracellular region"/>
    <property type="evidence" value="ECO:0007669"/>
    <property type="project" value="UniProtKB-SubCell"/>
</dbReference>
<evidence type="ECO:0000256" key="2">
    <source>
        <dbReference type="ARBA" id="ARBA00019890"/>
    </source>
</evidence>
<proteinExistence type="predicted"/>
<dbReference type="PANTHER" id="PTHR10612">
    <property type="entry name" value="APOLIPOPROTEIN D"/>
    <property type="match status" value="1"/>
</dbReference>
<feature type="chain" id="PRO_5008131916" description="Apolipoprotein D" evidence="10">
    <location>
        <begin position="22"/>
        <end position="448"/>
    </location>
</feature>
<evidence type="ECO:0000256" key="4">
    <source>
        <dbReference type="ARBA" id="ARBA00022525"/>
    </source>
</evidence>
<keyword evidence="8" id="KW-0325">Glycoprotein</keyword>
<evidence type="ECO:0000256" key="7">
    <source>
        <dbReference type="ARBA" id="ARBA00023157"/>
    </source>
</evidence>
<dbReference type="GO" id="GO:0000302">
    <property type="term" value="P:response to reactive oxygen species"/>
    <property type="evidence" value="ECO:0007669"/>
    <property type="project" value="TreeGrafter"/>
</dbReference>
<keyword evidence="5 10" id="KW-0732">Signal</keyword>
<evidence type="ECO:0000256" key="10">
    <source>
        <dbReference type="SAM" id="SignalP"/>
    </source>
</evidence>
<dbReference type="EnsemblMetazoa" id="AEPI010959-RA">
    <property type="protein sequence ID" value="AEPI010959-PA"/>
    <property type="gene ID" value="AEPI010959"/>
</dbReference>
<feature type="transmembrane region" description="Helical" evidence="9">
    <location>
        <begin position="252"/>
        <end position="270"/>
    </location>
</feature>
<sequence length="448" mass="49975">MNSIQLLAAAFVLGLVGLTSGQLVSTGVCQDYPVHVNFDVPRYLGLWYEIRRYEQVFQRGGECVTAEYSLNDDGSVRVFNSMMVPPGQVRQSDVGRAVVAFPDQSPLEAKLNVTFDATATDISANYWVLGTDYDNYAVVWGCFGVGTTLRAESAWILSRTPQLTAQAEAEVQRYVDEFLSEDDLRPTIQDSDFCCTIDPEVTAYPQCPQRGFPGMHIESADDHRSVLLLIAPRKVLREGKGKHTGKTMRTRALSIVLLLAGLVACVAGLLTDDACPQDVAAMKDFSLNDYAGRWFEIKRYEQFYEKDLDCVVAEYQKTGENSISVKNGAYNLANNTRVVADGTGVVSFPDDASRPAKLSVAFFGAKPDRSNYWVLDTDYTSFAVVWSCEPYFRDTSKNVLGFWIFSRNPTYPTDEAVVKRVDELVKKYADASKFEVPNQSDERCPRSY</sequence>
<organism evidence="12 13">
    <name type="scientific">Anopheles epiroticus</name>
    <dbReference type="NCBI Taxonomy" id="199890"/>
    <lineage>
        <taxon>Eukaryota</taxon>
        <taxon>Metazoa</taxon>
        <taxon>Ecdysozoa</taxon>
        <taxon>Arthropoda</taxon>
        <taxon>Hexapoda</taxon>
        <taxon>Insecta</taxon>
        <taxon>Pterygota</taxon>
        <taxon>Neoptera</taxon>
        <taxon>Endopterygota</taxon>
        <taxon>Diptera</taxon>
        <taxon>Nematocera</taxon>
        <taxon>Culicoidea</taxon>
        <taxon>Culicidae</taxon>
        <taxon>Anophelinae</taxon>
        <taxon>Anopheles</taxon>
    </lineage>
</organism>
<dbReference type="GO" id="GO:0008289">
    <property type="term" value="F:lipid binding"/>
    <property type="evidence" value="ECO:0007669"/>
    <property type="project" value="UniProtKB-KW"/>
</dbReference>
<evidence type="ECO:0000256" key="1">
    <source>
        <dbReference type="ARBA" id="ARBA00004613"/>
    </source>
</evidence>
<dbReference type="InterPro" id="IPR000566">
    <property type="entry name" value="Lipocln_cytosolic_FA-bd_dom"/>
</dbReference>
<dbReference type="PRINTS" id="PR01273">
    <property type="entry name" value="INVTBRTCOLOR"/>
</dbReference>
<keyword evidence="13" id="KW-1185">Reference proteome</keyword>
<accession>A0A182PVH2</accession>
<protein>
    <recommendedName>
        <fullName evidence="2">Apolipoprotein D</fullName>
    </recommendedName>
</protein>
<name>A0A182PVH2_9DIPT</name>
<reference evidence="13" key="1">
    <citation type="submission" date="2013-03" db="EMBL/GenBank/DDBJ databases">
        <title>The Genome Sequence of Anopheles epiroticus epiroticus2.</title>
        <authorList>
            <consortium name="The Broad Institute Genomics Platform"/>
            <person name="Neafsey D.E."/>
            <person name="Howell P."/>
            <person name="Walker B."/>
            <person name="Young S.K."/>
            <person name="Zeng Q."/>
            <person name="Gargeya S."/>
            <person name="Fitzgerald M."/>
            <person name="Haas B."/>
            <person name="Abouelleil A."/>
            <person name="Allen A.W."/>
            <person name="Alvarado L."/>
            <person name="Arachchi H.M."/>
            <person name="Berlin A.M."/>
            <person name="Chapman S.B."/>
            <person name="Gainer-Dewar J."/>
            <person name="Goldberg J."/>
            <person name="Griggs A."/>
            <person name="Gujja S."/>
            <person name="Hansen M."/>
            <person name="Howarth C."/>
            <person name="Imamovic A."/>
            <person name="Ireland A."/>
            <person name="Larimer J."/>
            <person name="McCowan C."/>
            <person name="Murphy C."/>
            <person name="Pearson M."/>
            <person name="Poon T.W."/>
            <person name="Priest M."/>
            <person name="Roberts A."/>
            <person name="Saif S."/>
            <person name="Shea T."/>
            <person name="Sisk P."/>
            <person name="Sykes S."/>
            <person name="Wortman J."/>
            <person name="Nusbaum C."/>
            <person name="Birren B."/>
        </authorList>
    </citation>
    <scope>NUCLEOTIDE SEQUENCE [LARGE SCALE GENOMIC DNA]</scope>
    <source>
        <strain evidence="13">Epiroticus2</strain>
    </source>
</reference>
<keyword evidence="7" id="KW-1015">Disulfide bond</keyword>
<evidence type="ECO:0000256" key="3">
    <source>
        <dbReference type="ARBA" id="ARBA00022448"/>
    </source>
</evidence>
<dbReference type="InterPro" id="IPR012674">
    <property type="entry name" value="Calycin"/>
</dbReference>
<dbReference type="Pfam" id="PF08212">
    <property type="entry name" value="Lipocalin_2"/>
    <property type="match status" value="2"/>
</dbReference>
<dbReference type="GO" id="GO:0031409">
    <property type="term" value="F:pigment binding"/>
    <property type="evidence" value="ECO:0007669"/>
    <property type="project" value="InterPro"/>
</dbReference>
<dbReference type="AlphaFoldDB" id="A0A182PVH2"/>
<dbReference type="GO" id="GO:0006629">
    <property type="term" value="P:lipid metabolic process"/>
    <property type="evidence" value="ECO:0007669"/>
    <property type="project" value="TreeGrafter"/>
</dbReference>
<evidence type="ECO:0000256" key="5">
    <source>
        <dbReference type="ARBA" id="ARBA00022729"/>
    </source>
</evidence>
<feature type="domain" description="Lipocalin/cytosolic fatty-acid binding" evidence="11">
    <location>
        <begin position="287"/>
        <end position="415"/>
    </location>
</feature>
<evidence type="ECO:0000256" key="6">
    <source>
        <dbReference type="ARBA" id="ARBA00023121"/>
    </source>
</evidence>
<dbReference type="PROSITE" id="PS00213">
    <property type="entry name" value="LIPOCALIN"/>
    <property type="match status" value="2"/>
</dbReference>
<keyword evidence="3" id="KW-0813">Transport</keyword>
<dbReference type="Proteomes" id="UP000075885">
    <property type="component" value="Unassembled WGS sequence"/>
</dbReference>
<dbReference type="InterPro" id="IPR022272">
    <property type="entry name" value="Lipocalin_CS"/>
</dbReference>
<keyword evidence="9" id="KW-1133">Transmembrane helix</keyword>
<feature type="signal peptide" evidence="10">
    <location>
        <begin position="1"/>
        <end position="21"/>
    </location>
</feature>
<dbReference type="InterPro" id="IPR003057">
    <property type="entry name" value="Invtbrt_color"/>
</dbReference>
<keyword evidence="4" id="KW-0964">Secreted</keyword>